<dbReference type="PANTHER" id="PTHR11846:SF0">
    <property type="entry name" value="ADENYLOSUCCINATE SYNTHETASE"/>
    <property type="match status" value="1"/>
</dbReference>
<dbReference type="InterPro" id="IPR042109">
    <property type="entry name" value="Adenylosuccinate_synth_dom1"/>
</dbReference>
<dbReference type="GO" id="GO:0005525">
    <property type="term" value="F:GTP binding"/>
    <property type="evidence" value="ECO:0007669"/>
    <property type="project" value="UniProtKB-UniRule"/>
</dbReference>
<gene>
    <name evidence="8" type="primary">purA</name>
    <name evidence="10" type="ORF">A2785_01280</name>
</gene>
<reference evidence="10 11" key="1">
    <citation type="journal article" date="2016" name="Nat. Commun.">
        <title>Thousands of microbial genomes shed light on interconnected biogeochemical processes in an aquifer system.</title>
        <authorList>
            <person name="Anantharaman K."/>
            <person name="Brown C.T."/>
            <person name="Hug L.A."/>
            <person name="Sharon I."/>
            <person name="Castelle C.J."/>
            <person name="Probst A.J."/>
            <person name="Thomas B.C."/>
            <person name="Singh A."/>
            <person name="Wilkins M.J."/>
            <person name="Karaoz U."/>
            <person name="Brodie E.L."/>
            <person name="Williams K.H."/>
            <person name="Hubbard S.S."/>
            <person name="Banfield J.F."/>
        </authorList>
    </citation>
    <scope>NUCLEOTIDE SEQUENCE [LARGE SCALE GENOMIC DNA]</scope>
</reference>
<dbReference type="Gene3D" id="3.40.440.10">
    <property type="entry name" value="Adenylosuccinate Synthetase, subunit A, domain 1"/>
    <property type="match status" value="1"/>
</dbReference>
<dbReference type="SUPFAM" id="SSF52540">
    <property type="entry name" value="P-loop containing nucleoside triphosphate hydrolases"/>
    <property type="match status" value="1"/>
</dbReference>
<dbReference type="Proteomes" id="UP000179069">
    <property type="component" value="Unassembled WGS sequence"/>
</dbReference>
<comment type="subunit">
    <text evidence="1 8">Homodimer.</text>
</comment>
<feature type="binding site" description="in other chain" evidence="8">
    <location>
        <begin position="14"/>
        <end position="17"/>
    </location>
    <ligand>
        <name>IMP</name>
        <dbReference type="ChEBI" id="CHEBI:58053"/>
        <note>ligand shared between dimeric partners</note>
    </ligand>
</feature>
<comment type="cofactor">
    <cofactor evidence="8">
        <name>Mg(2+)</name>
        <dbReference type="ChEBI" id="CHEBI:18420"/>
    </cofactor>
    <text evidence="8">Binds 1 Mg(2+) ion per subunit.</text>
</comment>
<dbReference type="GO" id="GO:0005737">
    <property type="term" value="C:cytoplasm"/>
    <property type="evidence" value="ECO:0007669"/>
    <property type="project" value="UniProtKB-SubCell"/>
</dbReference>
<evidence type="ECO:0000256" key="3">
    <source>
        <dbReference type="ARBA" id="ARBA00022723"/>
    </source>
</evidence>
<feature type="binding site" description="in other chain" evidence="8">
    <location>
        <position position="300"/>
    </location>
    <ligand>
        <name>IMP</name>
        <dbReference type="ChEBI" id="CHEBI:58053"/>
        <note>ligand shared between dimeric partners</note>
    </ligand>
</feature>
<keyword evidence="6 8" id="KW-0460">Magnesium</keyword>
<evidence type="ECO:0000256" key="5">
    <source>
        <dbReference type="ARBA" id="ARBA00022755"/>
    </source>
</evidence>
<dbReference type="GO" id="GO:0000287">
    <property type="term" value="F:magnesium ion binding"/>
    <property type="evidence" value="ECO:0007669"/>
    <property type="project" value="UniProtKB-UniRule"/>
</dbReference>
<dbReference type="InterPro" id="IPR001114">
    <property type="entry name" value="Adenylosuccinate_synthetase"/>
</dbReference>
<keyword evidence="8" id="KW-0963">Cytoplasm</keyword>
<proteinExistence type="inferred from homology"/>
<comment type="subcellular location">
    <subcellularLocation>
        <location evidence="8">Cytoplasm</location>
    </subcellularLocation>
</comment>
<feature type="binding site" evidence="8">
    <location>
        <begin position="328"/>
        <end position="330"/>
    </location>
    <ligand>
        <name>GTP</name>
        <dbReference type="ChEBI" id="CHEBI:37565"/>
    </ligand>
</feature>
<evidence type="ECO:0000256" key="1">
    <source>
        <dbReference type="ARBA" id="ARBA00011738"/>
    </source>
</evidence>
<dbReference type="CDD" id="cd03108">
    <property type="entry name" value="AdSS"/>
    <property type="match status" value="1"/>
</dbReference>
<name>A0A1G1VLC8_9BACT</name>
<evidence type="ECO:0000256" key="7">
    <source>
        <dbReference type="ARBA" id="ARBA00023134"/>
    </source>
</evidence>
<dbReference type="SMART" id="SM00788">
    <property type="entry name" value="Adenylsucc_synt"/>
    <property type="match status" value="1"/>
</dbReference>
<keyword evidence="2 8" id="KW-0436">Ligase</keyword>
<feature type="binding site" evidence="8">
    <location>
        <position position="302"/>
    </location>
    <ligand>
        <name>GTP</name>
        <dbReference type="ChEBI" id="CHEBI:37565"/>
    </ligand>
</feature>
<evidence type="ECO:0000313" key="11">
    <source>
        <dbReference type="Proteomes" id="UP000179069"/>
    </source>
</evidence>
<protein>
    <recommendedName>
        <fullName evidence="8 9">Adenylosuccinate synthetase</fullName>
        <shortName evidence="8">AMPSase</shortName>
        <shortName evidence="8">AdSS</shortName>
        <ecNumber evidence="8 9">6.3.4.4</ecNumber>
    </recommendedName>
    <alternativeName>
        <fullName evidence="8">IMP--aspartate ligase</fullName>
    </alternativeName>
</protein>
<comment type="similarity">
    <text evidence="8 9">Belongs to the adenylosuccinate synthetase family.</text>
</comment>
<evidence type="ECO:0000256" key="4">
    <source>
        <dbReference type="ARBA" id="ARBA00022741"/>
    </source>
</evidence>
<comment type="pathway">
    <text evidence="8 9">Purine metabolism; AMP biosynthesis via de novo pathway; AMP from IMP: step 1/2.</text>
</comment>
<feature type="binding site" description="in other chain" evidence="8">
    <location>
        <position position="222"/>
    </location>
    <ligand>
        <name>IMP</name>
        <dbReference type="ChEBI" id="CHEBI:58053"/>
        <note>ligand shared between dimeric partners</note>
    </ligand>
</feature>
<keyword evidence="4 8" id="KW-0547">Nucleotide-binding</keyword>
<evidence type="ECO:0000313" key="10">
    <source>
        <dbReference type="EMBL" id="OGY16206.1"/>
    </source>
</evidence>
<evidence type="ECO:0000256" key="6">
    <source>
        <dbReference type="ARBA" id="ARBA00022842"/>
    </source>
</evidence>
<dbReference type="Gene3D" id="1.10.300.10">
    <property type="entry name" value="Adenylosuccinate Synthetase, subunit A, domain 2"/>
    <property type="match status" value="1"/>
</dbReference>
<dbReference type="UniPathway" id="UPA00075">
    <property type="reaction ID" value="UER00335"/>
</dbReference>
<feature type="binding site" evidence="8">
    <location>
        <begin position="41"/>
        <end position="43"/>
    </location>
    <ligand>
        <name>GTP</name>
        <dbReference type="ChEBI" id="CHEBI:37565"/>
    </ligand>
</feature>
<evidence type="ECO:0000256" key="9">
    <source>
        <dbReference type="RuleBase" id="RU000520"/>
    </source>
</evidence>
<keyword evidence="7 8" id="KW-0342">GTP-binding</keyword>
<feature type="binding site" evidence="8">
    <location>
        <position position="14"/>
    </location>
    <ligand>
        <name>Mg(2+)</name>
        <dbReference type="ChEBI" id="CHEBI:18420"/>
    </ligand>
</feature>
<dbReference type="FunFam" id="1.10.300.10:FF:000001">
    <property type="entry name" value="Adenylosuccinate synthetase"/>
    <property type="match status" value="1"/>
</dbReference>
<dbReference type="NCBIfam" id="NF002223">
    <property type="entry name" value="PRK01117.1"/>
    <property type="match status" value="1"/>
</dbReference>
<feature type="binding site" description="in other chain" evidence="8">
    <location>
        <begin position="39"/>
        <end position="42"/>
    </location>
    <ligand>
        <name>IMP</name>
        <dbReference type="ChEBI" id="CHEBI:58053"/>
        <note>ligand shared between dimeric partners</note>
    </ligand>
</feature>
<feature type="binding site" evidence="8">
    <location>
        <begin position="13"/>
        <end position="19"/>
    </location>
    <ligand>
        <name>GTP</name>
        <dbReference type="ChEBI" id="CHEBI:37565"/>
    </ligand>
</feature>
<feature type="binding site" evidence="8">
    <location>
        <begin position="410"/>
        <end position="412"/>
    </location>
    <ligand>
        <name>GTP</name>
        <dbReference type="ChEBI" id="CHEBI:37565"/>
    </ligand>
</feature>
<dbReference type="HAMAP" id="MF_00011">
    <property type="entry name" value="Adenylosucc_synth"/>
    <property type="match status" value="1"/>
</dbReference>
<dbReference type="PANTHER" id="PTHR11846">
    <property type="entry name" value="ADENYLOSUCCINATE SYNTHETASE"/>
    <property type="match status" value="1"/>
</dbReference>
<comment type="caution">
    <text evidence="10">The sequence shown here is derived from an EMBL/GenBank/DDBJ whole genome shotgun (WGS) entry which is preliminary data.</text>
</comment>
<dbReference type="GO" id="GO:0044208">
    <property type="term" value="P:'de novo' AMP biosynthetic process"/>
    <property type="evidence" value="ECO:0007669"/>
    <property type="project" value="UniProtKB-UniRule"/>
</dbReference>
<sequence length="422" mass="47258">MKRSTVIVGLQWGDEGKGKITDILAKTHDVTVRFNGGNNAGHTVVADGKTIHFSLIPSSVLRGKKVLIAQAVVINPKVLLDEIALVKKHVRTLDLGIDPRCHLVMPYHRLLDAASEAFKGKKQTGSLRLGIGFTYEDRTNRAGIRMQDLLNPKSLKDKLEAVWKLKKNRVSKVYGQPYPLKLRQVVKEYERYAKRLRPYIFPVAEYVRENLSKQSFLFEAAQGTYLDFVFGTYPYTVAYHTIASSVLPDVGLPPVALSVVGVMKAYTTRVGNGPFPTDQHNPVGDRLRSRGNEFGTVSGRPRRCGWLDLVLVKHAVNLNGAGSVVLNKLDVLTGLPHLKIATGYTLRGKQLRTPPLSDADFSQVKPNYITLPGWQKDITGVQKFKELPKPTKDYIRSIEKYLEVPIQYFSIGPDRRQTVQLF</sequence>
<dbReference type="FunFam" id="3.90.170.10:FF:000001">
    <property type="entry name" value="Adenylosuccinate synthetase"/>
    <property type="match status" value="1"/>
</dbReference>
<evidence type="ECO:0000256" key="2">
    <source>
        <dbReference type="ARBA" id="ARBA00022598"/>
    </source>
</evidence>
<comment type="function">
    <text evidence="8">Plays an important role in the de novo pathway of purine nucleotide biosynthesis. Catalyzes the first committed step in the biosynthesis of AMP from IMP.</text>
</comment>
<feature type="binding site" evidence="8">
    <location>
        <position position="141"/>
    </location>
    <ligand>
        <name>IMP</name>
        <dbReference type="ChEBI" id="CHEBI:58053"/>
        <note>ligand shared between dimeric partners</note>
    </ligand>
</feature>
<dbReference type="InterPro" id="IPR027417">
    <property type="entry name" value="P-loop_NTPase"/>
</dbReference>
<feature type="binding site" evidence="8">
    <location>
        <position position="41"/>
    </location>
    <ligand>
        <name>Mg(2+)</name>
        <dbReference type="ChEBI" id="CHEBI:18420"/>
    </ligand>
</feature>
<organism evidence="10 11">
    <name type="scientific">Candidatus Chisholmbacteria bacterium RIFCSPHIGHO2_01_FULL_49_18</name>
    <dbReference type="NCBI Taxonomy" id="1797590"/>
    <lineage>
        <taxon>Bacteria</taxon>
        <taxon>Candidatus Chisholmiibacteriota</taxon>
    </lineage>
</organism>
<dbReference type="NCBIfam" id="TIGR00184">
    <property type="entry name" value="purA"/>
    <property type="match status" value="1"/>
</dbReference>
<dbReference type="InterPro" id="IPR018220">
    <property type="entry name" value="Adenylosuccin_syn_GTP-bd"/>
</dbReference>
<dbReference type="EMBL" id="MHCI01000018">
    <property type="protein sequence ID" value="OGY16206.1"/>
    <property type="molecule type" value="Genomic_DNA"/>
</dbReference>
<dbReference type="GO" id="GO:0004019">
    <property type="term" value="F:adenylosuccinate synthase activity"/>
    <property type="evidence" value="ECO:0007669"/>
    <property type="project" value="UniProtKB-UniRule"/>
</dbReference>
<dbReference type="InterPro" id="IPR042111">
    <property type="entry name" value="Adenylosuccinate_synth_dom3"/>
</dbReference>
<dbReference type="EC" id="6.3.4.4" evidence="8 9"/>
<accession>A0A1G1VLC8</accession>
<dbReference type="AlphaFoldDB" id="A0A1G1VLC8"/>
<comment type="caution">
    <text evidence="8">Lacks conserved residue(s) required for the propagation of feature annotation.</text>
</comment>
<keyword evidence="5 8" id="KW-0658">Purine biosynthesis</keyword>
<comment type="catalytic activity">
    <reaction evidence="8 9">
        <text>IMP + L-aspartate + GTP = N(6)-(1,2-dicarboxyethyl)-AMP + GDP + phosphate + 2 H(+)</text>
        <dbReference type="Rhea" id="RHEA:15753"/>
        <dbReference type="ChEBI" id="CHEBI:15378"/>
        <dbReference type="ChEBI" id="CHEBI:29991"/>
        <dbReference type="ChEBI" id="CHEBI:37565"/>
        <dbReference type="ChEBI" id="CHEBI:43474"/>
        <dbReference type="ChEBI" id="CHEBI:57567"/>
        <dbReference type="ChEBI" id="CHEBI:58053"/>
        <dbReference type="ChEBI" id="CHEBI:58189"/>
        <dbReference type="EC" id="6.3.4.4"/>
    </reaction>
</comment>
<feature type="binding site" evidence="8">
    <location>
        <begin position="296"/>
        <end position="302"/>
    </location>
    <ligand>
        <name>substrate</name>
    </ligand>
</feature>
<dbReference type="GO" id="GO:0046040">
    <property type="term" value="P:IMP metabolic process"/>
    <property type="evidence" value="ECO:0007669"/>
    <property type="project" value="TreeGrafter"/>
</dbReference>
<dbReference type="Pfam" id="PF00709">
    <property type="entry name" value="Adenylsucc_synt"/>
    <property type="match status" value="1"/>
</dbReference>
<feature type="active site" description="Proton donor" evidence="8">
    <location>
        <position position="42"/>
    </location>
</feature>
<feature type="active site" description="Proton acceptor" evidence="8">
    <location>
        <position position="14"/>
    </location>
</feature>
<keyword evidence="3 8" id="KW-0479">Metal-binding</keyword>
<dbReference type="PROSITE" id="PS01266">
    <property type="entry name" value="ADENYLOSUCCIN_SYN_1"/>
    <property type="match status" value="1"/>
</dbReference>
<dbReference type="Gene3D" id="3.90.170.10">
    <property type="entry name" value="Adenylosuccinate Synthetase, subunit A, domain 3"/>
    <property type="match status" value="1"/>
</dbReference>
<dbReference type="InterPro" id="IPR042110">
    <property type="entry name" value="Adenylosuccinate_synth_dom2"/>
</dbReference>
<evidence type="ECO:0000256" key="8">
    <source>
        <dbReference type="HAMAP-Rule" id="MF_00011"/>
    </source>
</evidence>